<gene>
    <name evidence="1" type="ORF">ACI1P1_07215</name>
</gene>
<organism evidence="1 2">
    <name type="scientific">Paenibacillus mesotrionivorans</name>
    <dbReference type="NCBI Taxonomy" id="3160968"/>
    <lineage>
        <taxon>Bacteria</taxon>
        <taxon>Bacillati</taxon>
        <taxon>Bacillota</taxon>
        <taxon>Bacilli</taxon>
        <taxon>Bacillales</taxon>
        <taxon>Paenibacillaceae</taxon>
        <taxon>Paenibacillus</taxon>
    </lineage>
</organism>
<keyword evidence="2" id="KW-1185">Reference proteome</keyword>
<reference evidence="1" key="1">
    <citation type="submission" date="2024-12" db="EMBL/GenBank/DDBJ databases">
        <authorList>
            <person name="Wu N."/>
        </authorList>
    </citation>
    <scope>NUCLEOTIDE SEQUENCE</scope>
    <source>
        <strain evidence="1">P15</strain>
    </source>
</reference>
<sequence length="283" mass="31688">MELNDLRIFKTVAELGSVSQAAAELSYVQSNVTARIKQLEKELQTELFYRHKRGMVLNAEGKRLMVYAEDILGKAEEIKHAFGTDRPAGILNIGIVETVIKLPGILSSYLEKHPQVELSLTVGVTEQLVQDVAGMKLDGAFVTGPVKHPLIEYQEVFREELILVAKSDVFSLEDVTKKPLLLFNKGCGYRERLERWLKDEGVIPRQIMQLGSFETIIGSIAAGIGITIVPRSSVRRLLEEGTLHGFAIPKPYNEITTIFIRRKDSYLSNTLRSFMEELQSAGV</sequence>
<accession>A0ACC7NTP2</accession>
<dbReference type="EMBL" id="JBJURJ010000004">
    <property type="protein sequence ID" value="MFM9328068.1"/>
    <property type="molecule type" value="Genomic_DNA"/>
</dbReference>
<evidence type="ECO:0000313" key="2">
    <source>
        <dbReference type="Proteomes" id="UP001631969"/>
    </source>
</evidence>
<dbReference type="Proteomes" id="UP001631969">
    <property type="component" value="Unassembled WGS sequence"/>
</dbReference>
<evidence type="ECO:0000313" key="1">
    <source>
        <dbReference type="EMBL" id="MFM9328068.1"/>
    </source>
</evidence>
<proteinExistence type="predicted"/>
<protein>
    <submittedName>
        <fullName evidence="1">LysR family transcriptional regulator</fullName>
    </submittedName>
</protein>
<comment type="caution">
    <text evidence="1">The sequence shown here is derived from an EMBL/GenBank/DDBJ whole genome shotgun (WGS) entry which is preliminary data.</text>
</comment>
<name>A0ACC7NTP2_9BACL</name>